<feature type="binding site" evidence="7">
    <location>
        <position position="135"/>
    </location>
    <ligand>
        <name>Zn(2+)</name>
        <dbReference type="ChEBI" id="CHEBI:29105"/>
    </ligand>
</feature>
<keyword evidence="4 7" id="KW-0862">Zinc</keyword>
<keyword evidence="8" id="KW-0648">Protein biosynthesis</keyword>
<dbReference type="InterPro" id="IPR000924">
    <property type="entry name" value="Glu/Gln-tRNA-synth"/>
</dbReference>
<protein>
    <recommendedName>
        <fullName evidence="7">Glutamyl-Q tRNA(Asp) synthetase</fullName>
        <shortName evidence="7">Glu-Q-RSs</shortName>
        <ecNumber evidence="7">6.1.1.-</ecNumber>
    </recommendedName>
</protein>
<feature type="binding site" evidence="7">
    <location>
        <position position="260"/>
    </location>
    <ligand>
        <name>ATP</name>
        <dbReference type="ChEBI" id="CHEBI:30616"/>
    </ligand>
</feature>
<keyword evidence="3 7" id="KW-0547">Nucleotide-binding</keyword>
<sequence>MELQDQPIRGRFAPTPSGWIHLGNARTALLSWLHVRSLGGTYILRIEDIDMTRARSPLAQGIMEDLRWIGLEWDEGPDVGGPYGPYTQSQRLERFQAALDKLQGQDMLYPCFCSRADIVAAASAPHGLSGEGPAYSGTCRSLTPQEAETNSQHKLPSLRFKVPQNSDAVISFHDQVAGHAIFGAGDGGDFIVKRADGMFSYQLAVVVDDADMHITDVLRGYDLLDSTPRQLLLYQALGLQPPRFAHVPLVLGPDGRRLAKRHGGVALRAMRRQGITPEAVIGWLAYFSGLLDSPEPVKAVDLVQDFHLDKLPKEPVILTEQFFRRLSDLQR</sequence>
<feature type="short sequence motif" description="'HIGH' region" evidence="7">
    <location>
        <begin position="14"/>
        <end position="24"/>
    </location>
</feature>
<dbReference type="NCBIfam" id="TIGR03838">
    <property type="entry name" value="queuosine_YadB"/>
    <property type="match status" value="1"/>
</dbReference>
<dbReference type="PANTHER" id="PTHR43311">
    <property type="entry name" value="GLUTAMATE--TRNA LIGASE"/>
    <property type="match status" value="1"/>
</dbReference>
<dbReference type="NCBIfam" id="NF004315">
    <property type="entry name" value="PRK05710.1-4"/>
    <property type="match status" value="1"/>
</dbReference>
<dbReference type="NCBIfam" id="NF004314">
    <property type="entry name" value="PRK05710.1-3"/>
    <property type="match status" value="1"/>
</dbReference>
<feature type="binding site" evidence="7">
    <location>
        <position position="139"/>
    </location>
    <ligand>
        <name>Zn(2+)</name>
        <dbReference type="ChEBI" id="CHEBI:29105"/>
    </ligand>
</feature>
<dbReference type="STRING" id="172713.GCA_001705305_01706"/>
<evidence type="ECO:0000256" key="8">
    <source>
        <dbReference type="RuleBase" id="RU363037"/>
    </source>
</evidence>
<dbReference type="RefSeq" id="WP_094155395.1">
    <property type="nucleotide sequence ID" value="NZ_CP020028.1"/>
</dbReference>
<keyword evidence="6 7" id="KW-0030">Aminoacyl-tRNA synthetase</keyword>
<dbReference type="GO" id="GO:0005829">
    <property type="term" value="C:cytosol"/>
    <property type="evidence" value="ECO:0007669"/>
    <property type="project" value="TreeGrafter"/>
</dbReference>
<keyword evidence="11" id="KW-1185">Reference proteome</keyword>
<dbReference type="Gene3D" id="3.40.50.620">
    <property type="entry name" value="HUPs"/>
    <property type="match status" value="1"/>
</dbReference>
<comment type="similarity">
    <text evidence="7">Belongs to the class-I aminoacyl-tRNA synthetase family. GluQ subfamily.</text>
</comment>
<dbReference type="PRINTS" id="PR00987">
    <property type="entry name" value="TRNASYNTHGLU"/>
</dbReference>
<dbReference type="GO" id="GO:0008270">
    <property type="term" value="F:zinc ion binding"/>
    <property type="evidence" value="ECO:0007669"/>
    <property type="project" value="UniProtKB-UniRule"/>
</dbReference>
<dbReference type="PANTHER" id="PTHR43311:SF1">
    <property type="entry name" value="GLUTAMYL-Q TRNA(ASP) SYNTHETASE"/>
    <property type="match status" value="1"/>
</dbReference>
<dbReference type="GO" id="GO:0006424">
    <property type="term" value="P:glutamyl-tRNA aminoacylation"/>
    <property type="evidence" value="ECO:0007669"/>
    <property type="project" value="InterPro"/>
</dbReference>
<name>A0A222WMT7_9BACL</name>
<dbReference type="HAMAP" id="MF_01428">
    <property type="entry name" value="Glu_Q_tRNA_synth"/>
    <property type="match status" value="1"/>
</dbReference>
<evidence type="ECO:0000256" key="6">
    <source>
        <dbReference type="ARBA" id="ARBA00023146"/>
    </source>
</evidence>
<dbReference type="Proteomes" id="UP000214666">
    <property type="component" value="Chromosome"/>
</dbReference>
<feature type="binding site" evidence="7">
    <location>
        <position position="47"/>
    </location>
    <ligand>
        <name>L-glutamate</name>
        <dbReference type="ChEBI" id="CHEBI:29985"/>
    </ligand>
</feature>
<dbReference type="GO" id="GO:0005524">
    <property type="term" value="F:ATP binding"/>
    <property type="evidence" value="ECO:0007669"/>
    <property type="project" value="UniProtKB-KW"/>
</dbReference>
<dbReference type="EMBL" id="CP020028">
    <property type="protein sequence ID" value="ASR47850.1"/>
    <property type="molecule type" value="Genomic_DNA"/>
</dbReference>
<dbReference type="PROSITE" id="PS00178">
    <property type="entry name" value="AA_TRNA_LIGASE_I"/>
    <property type="match status" value="1"/>
</dbReference>
<dbReference type="GO" id="GO:0006400">
    <property type="term" value="P:tRNA modification"/>
    <property type="evidence" value="ECO:0007669"/>
    <property type="project" value="InterPro"/>
</dbReference>
<evidence type="ECO:0000256" key="5">
    <source>
        <dbReference type="ARBA" id="ARBA00022840"/>
    </source>
</evidence>
<evidence type="ECO:0000256" key="1">
    <source>
        <dbReference type="ARBA" id="ARBA00022598"/>
    </source>
</evidence>
<keyword evidence="1 7" id="KW-0436">Ligase</keyword>
<reference evidence="10 11" key="1">
    <citation type="submission" date="2017-03" db="EMBL/GenBank/DDBJ databases">
        <title>Complete genome sequence of Paenibacillus Kribbensis producing bioflocculants.</title>
        <authorList>
            <person name="Lee H.-G."/>
            <person name="Oh H.-M."/>
        </authorList>
    </citation>
    <scope>NUCLEOTIDE SEQUENCE [LARGE SCALE GENOMIC DNA]</scope>
    <source>
        <strain evidence="10 11">AM49</strain>
    </source>
</reference>
<feature type="short sequence motif" description="'KMSKS' region" evidence="7">
    <location>
        <begin position="257"/>
        <end position="261"/>
    </location>
</feature>
<keyword evidence="2 7" id="KW-0479">Metal-binding</keyword>
<dbReference type="Pfam" id="PF00749">
    <property type="entry name" value="tRNA-synt_1c"/>
    <property type="match status" value="1"/>
</dbReference>
<dbReference type="KEGG" id="pkb:B4V02_14745"/>
<dbReference type="InterPro" id="IPR049940">
    <property type="entry name" value="GluQ/Sye"/>
</dbReference>
<evidence type="ECO:0000256" key="3">
    <source>
        <dbReference type="ARBA" id="ARBA00022741"/>
    </source>
</evidence>
<dbReference type="InterPro" id="IPR014729">
    <property type="entry name" value="Rossmann-like_a/b/a_fold"/>
</dbReference>
<keyword evidence="5 7" id="KW-0067">ATP-binding</keyword>
<dbReference type="EC" id="6.1.1.-" evidence="7"/>
<dbReference type="SUPFAM" id="SSF52374">
    <property type="entry name" value="Nucleotidylyl transferase"/>
    <property type="match status" value="1"/>
</dbReference>
<feature type="binding site" evidence="7">
    <location>
        <begin position="11"/>
        <end position="15"/>
    </location>
    <ligand>
        <name>L-glutamate</name>
        <dbReference type="ChEBI" id="CHEBI:29985"/>
    </ligand>
</feature>
<dbReference type="AlphaFoldDB" id="A0A222WMT7"/>
<comment type="cofactor">
    <cofactor evidence="7">
        <name>Zn(2+)</name>
        <dbReference type="ChEBI" id="CHEBI:29105"/>
    </cofactor>
    <text evidence="7">Binds 1 zinc ion per subunit.</text>
</comment>
<organism evidence="10 11">
    <name type="scientific">Paenibacillus kribbensis</name>
    <dbReference type="NCBI Taxonomy" id="172713"/>
    <lineage>
        <taxon>Bacteria</taxon>
        <taxon>Bacillati</taxon>
        <taxon>Bacillota</taxon>
        <taxon>Bacilli</taxon>
        <taxon>Bacillales</taxon>
        <taxon>Paenibacillaceae</taxon>
        <taxon>Paenibacillus</taxon>
    </lineage>
</organism>
<evidence type="ECO:0000259" key="9">
    <source>
        <dbReference type="Pfam" id="PF00749"/>
    </source>
</evidence>
<dbReference type="InterPro" id="IPR020058">
    <property type="entry name" value="Glu/Gln-tRNA-synth_Ib_cat-dom"/>
</dbReference>
<gene>
    <name evidence="7" type="primary">gluQ</name>
    <name evidence="10" type="ORF">B4V02_14745</name>
</gene>
<evidence type="ECO:0000256" key="4">
    <source>
        <dbReference type="ARBA" id="ARBA00022833"/>
    </source>
</evidence>
<comment type="function">
    <text evidence="7">Catalyzes the tRNA-independent activation of glutamate in presence of ATP and the subsequent transfer of glutamate onto a tRNA(Asp). Glutamate is transferred on the 2-amino-5-(4,5-dihydroxy-2-cyclopenten-1-yl) moiety of the queuosine in the wobble position of the QUC anticodon.</text>
</comment>
<dbReference type="InterPro" id="IPR022380">
    <property type="entry name" value="Glu-Q_tRNA(Asp)_Synthase"/>
</dbReference>
<accession>A0A222WMT7</accession>
<dbReference type="OrthoDB" id="9807503at2"/>
<feature type="binding site" evidence="7">
    <location>
        <position position="219"/>
    </location>
    <ligand>
        <name>L-glutamate</name>
        <dbReference type="ChEBI" id="CHEBI:29985"/>
    </ligand>
</feature>
<feature type="binding site" evidence="7">
    <location>
        <position position="113"/>
    </location>
    <ligand>
        <name>Zn(2+)</name>
        <dbReference type="ChEBI" id="CHEBI:29105"/>
    </ligand>
</feature>
<feature type="binding site" evidence="7">
    <location>
        <position position="111"/>
    </location>
    <ligand>
        <name>Zn(2+)</name>
        <dbReference type="ChEBI" id="CHEBI:29105"/>
    </ligand>
</feature>
<evidence type="ECO:0000313" key="11">
    <source>
        <dbReference type="Proteomes" id="UP000214666"/>
    </source>
</evidence>
<feature type="domain" description="Glutamyl/glutaminyl-tRNA synthetase class Ib catalytic" evidence="9">
    <location>
        <begin position="8"/>
        <end position="286"/>
    </location>
</feature>
<evidence type="ECO:0000256" key="2">
    <source>
        <dbReference type="ARBA" id="ARBA00022723"/>
    </source>
</evidence>
<dbReference type="InterPro" id="IPR001412">
    <property type="entry name" value="aa-tRNA-synth_I_CS"/>
</dbReference>
<dbReference type="GO" id="GO:0004818">
    <property type="term" value="F:glutamate-tRNA ligase activity"/>
    <property type="evidence" value="ECO:0007669"/>
    <property type="project" value="TreeGrafter"/>
</dbReference>
<evidence type="ECO:0000313" key="10">
    <source>
        <dbReference type="EMBL" id="ASR47850.1"/>
    </source>
</evidence>
<proteinExistence type="inferred from homology"/>
<evidence type="ECO:0000256" key="7">
    <source>
        <dbReference type="HAMAP-Rule" id="MF_01428"/>
    </source>
</evidence>
<feature type="binding site" evidence="7">
    <location>
        <position position="201"/>
    </location>
    <ligand>
        <name>L-glutamate</name>
        <dbReference type="ChEBI" id="CHEBI:29985"/>
    </ligand>
</feature>